<protein>
    <recommendedName>
        <fullName evidence="6">alanine transaminase</fullName>
        <ecNumber evidence="6">2.6.1.2</ecNumber>
    </recommendedName>
</protein>
<dbReference type="PANTHER" id="PTHR43488">
    <property type="entry name" value="GLUTAMATE-PYRUVATE AMINOTRANSFERASE ALAA"/>
    <property type="match status" value="1"/>
</dbReference>
<dbReference type="GO" id="GO:0004021">
    <property type="term" value="F:L-alanine:2-oxoglutarate aminotransferase activity"/>
    <property type="evidence" value="ECO:0007669"/>
    <property type="project" value="UniProtKB-EC"/>
</dbReference>
<name>A0AAT9HBU4_9ACTN</name>
<dbReference type="InterPro" id="IPR015422">
    <property type="entry name" value="PyrdxlP-dep_Trfase_small"/>
</dbReference>
<comment type="similarity">
    <text evidence="2">Belongs to the class-I pyridoxal-phosphate-dependent aminotransferase family.</text>
</comment>
<evidence type="ECO:0000313" key="7">
    <source>
        <dbReference type="EMBL" id="BFO14898.1"/>
    </source>
</evidence>
<evidence type="ECO:0000256" key="5">
    <source>
        <dbReference type="ARBA" id="ARBA00022898"/>
    </source>
</evidence>
<reference evidence="7" key="1">
    <citation type="submission" date="2024-06" db="EMBL/GenBank/DDBJ databases">
        <authorList>
            <consortium name="consrtm"/>
            <person name="Uemura M."/>
            <person name="Terahara T."/>
        </authorList>
    </citation>
    <scope>NUCLEOTIDE SEQUENCE</scope>
    <source>
        <strain evidence="7">KM77-8</strain>
    </source>
</reference>
<dbReference type="EC" id="2.6.1.2" evidence="6"/>
<keyword evidence="5" id="KW-0663">Pyridoxal phosphate</keyword>
<proteinExistence type="inferred from homology"/>
<evidence type="ECO:0000256" key="2">
    <source>
        <dbReference type="ARBA" id="ARBA00007441"/>
    </source>
</evidence>
<evidence type="ECO:0000256" key="4">
    <source>
        <dbReference type="ARBA" id="ARBA00022679"/>
    </source>
</evidence>
<dbReference type="EMBL" id="AP035768">
    <property type="protein sequence ID" value="BFO14898.1"/>
    <property type="molecule type" value="Genomic_DNA"/>
</dbReference>
<keyword evidence="3" id="KW-0032">Aminotransferase</keyword>
<evidence type="ECO:0000256" key="1">
    <source>
        <dbReference type="ARBA" id="ARBA00001933"/>
    </source>
</evidence>
<dbReference type="AlphaFoldDB" id="A0AAT9HBU4"/>
<dbReference type="Gene3D" id="3.90.1150.10">
    <property type="entry name" value="Aspartate Aminotransferase, domain 1"/>
    <property type="match status" value="1"/>
</dbReference>
<dbReference type="PANTHER" id="PTHR43488:SF2">
    <property type="entry name" value="GLUTAMATE-PYRUVATE AMINOTRANSFERASE ALAA"/>
    <property type="match status" value="1"/>
</dbReference>
<reference evidence="7" key="2">
    <citation type="submission" date="2024-07" db="EMBL/GenBank/DDBJ databases">
        <title>Streptomyces haneummycinica sp. nov., a new antibiotic-producing actinobacterium isolated from marine sediment.</title>
        <authorList>
            <person name="Uemura M."/>
            <person name="Hamada M."/>
            <person name="Hirano S."/>
            <person name="Kobayashi K."/>
            <person name="Ohshiro T."/>
            <person name="Kobayashi T."/>
            <person name="Terahara T."/>
        </authorList>
    </citation>
    <scope>NUCLEOTIDE SEQUENCE</scope>
    <source>
        <strain evidence="7">KM77-8</strain>
    </source>
</reference>
<evidence type="ECO:0000256" key="6">
    <source>
        <dbReference type="ARBA" id="ARBA00026106"/>
    </source>
</evidence>
<dbReference type="SUPFAM" id="SSF53383">
    <property type="entry name" value="PLP-dependent transferases"/>
    <property type="match status" value="1"/>
</dbReference>
<comment type="cofactor">
    <cofactor evidence="1">
        <name>pyridoxal 5'-phosphate</name>
        <dbReference type="ChEBI" id="CHEBI:597326"/>
    </cofactor>
</comment>
<accession>A0AAT9HBU4</accession>
<organism evidence="7">
    <name type="scientific">Streptomyces haneummycinicus</name>
    <dbReference type="NCBI Taxonomy" id="3074435"/>
    <lineage>
        <taxon>Bacteria</taxon>
        <taxon>Bacillati</taxon>
        <taxon>Actinomycetota</taxon>
        <taxon>Actinomycetes</taxon>
        <taxon>Kitasatosporales</taxon>
        <taxon>Streptomycetaceae</taxon>
        <taxon>Streptomyces</taxon>
    </lineage>
</organism>
<sequence length="83" mass="9548">MSCVKPKGALYLFPRLDPDVFKIKDDRRMVLDLLRREKIMVVQGTGFNWPEPDHFRVVTLPSVTDLQDAVGRIARFLDGYGQV</sequence>
<dbReference type="InterPro" id="IPR051926">
    <property type="entry name" value="Ala_Aminotransferase"/>
</dbReference>
<dbReference type="InterPro" id="IPR015424">
    <property type="entry name" value="PyrdxlP-dep_Trfase"/>
</dbReference>
<evidence type="ECO:0000256" key="3">
    <source>
        <dbReference type="ARBA" id="ARBA00022576"/>
    </source>
</evidence>
<keyword evidence="4" id="KW-0808">Transferase</keyword>
<gene>
    <name evidence="7" type="ORF">SHKM778_12860</name>
</gene>